<dbReference type="Gene3D" id="1.10.760.10">
    <property type="entry name" value="Cytochrome c-like domain"/>
    <property type="match status" value="1"/>
</dbReference>
<dbReference type="EMBL" id="FOYP01000001">
    <property type="protein sequence ID" value="SFR45247.1"/>
    <property type="molecule type" value="Genomic_DNA"/>
</dbReference>
<dbReference type="Pfam" id="PF00034">
    <property type="entry name" value="Cytochrom_C"/>
    <property type="match status" value="1"/>
</dbReference>
<proteinExistence type="predicted"/>
<evidence type="ECO:0000259" key="6">
    <source>
        <dbReference type="PROSITE" id="PS51007"/>
    </source>
</evidence>
<evidence type="ECO:0000256" key="4">
    <source>
        <dbReference type="PROSITE-ProRule" id="PRU00433"/>
    </source>
</evidence>
<dbReference type="GO" id="GO:0020037">
    <property type="term" value="F:heme binding"/>
    <property type="evidence" value="ECO:0007669"/>
    <property type="project" value="InterPro"/>
</dbReference>
<keyword evidence="3 4" id="KW-0408">Iron</keyword>
<dbReference type="PROSITE" id="PS51007">
    <property type="entry name" value="CYTC"/>
    <property type="match status" value="1"/>
</dbReference>
<evidence type="ECO:0000256" key="3">
    <source>
        <dbReference type="ARBA" id="ARBA00023004"/>
    </source>
</evidence>
<dbReference type="Proteomes" id="UP000199478">
    <property type="component" value="Unassembled WGS sequence"/>
</dbReference>
<evidence type="ECO:0000313" key="8">
    <source>
        <dbReference type="Proteomes" id="UP000199478"/>
    </source>
</evidence>
<evidence type="ECO:0000256" key="5">
    <source>
        <dbReference type="SAM" id="SignalP"/>
    </source>
</evidence>
<evidence type="ECO:0000313" key="7">
    <source>
        <dbReference type="EMBL" id="SFR45247.1"/>
    </source>
</evidence>
<organism evidence="7 8">
    <name type="scientific">Yoonia tamlensis</name>
    <dbReference type="NCBI Taxonomy" id="390270"/>
    <lineage>
        <taxon>Bacteria</taxon>
        <taxon>Pseudomonadati</taxon>
        <taxon>Pseudomonadota</taxon>
        <taxon>Alphaproteobacteria</taxon>
        <taxon>Rhodobacterales</taxon>
        <taxon>Paracoccaceae</taxon>
        <taxon>Yoonia</taxon>
    </lineage>
</organism>
<dbReference type="OrthoDB" id="7854060at2"/>
<evidence type="ECO:0000256" key="1">
    <source>
        <dbReference type="ARBA" id="ARBA00022617"/>
    </source>
</evidence>
<keyword evidence="8" id="KW-1185">Reference proteome</keyword>
<keyword evidence="5" id="KW-0732">Signal</keyword>
<accession>A0A1I6GT75</accession>
<protein>
    <submittedName>
        <fullName evidence="7">Cytochrome c</fullName>
    </submittedName>
</protein>
<feature type="chain" id="PRO_5011647966" evidence="5">
    <location>
        <begin position="25"/>
        <end position="143"/>
    </location>
</feature>
<keyword evidence="2 4" id="KW-0479">Metal-binding</keyword>
<name>A0A1I6GT75_9RHOB</name>
<dbReference type="GO" id="GO:0046872">
    <property type="term" value="F:metal ion binding"/>
    <property type="evidence" value="ECO:0007669"/>
    <property type="project" value="UniProtKB-KW"/>
</dbReference>
<gene>
    <name evidence="7" type="ORF">SAMN04488005_2119</name>
</gene>
<sequence length="143" mass="14981">MKPFIATSAVVAIATFAYVGFLNADTRVQTVESDAVGAALVEVVLPDTLSENAQLGKRAYDAICAACHGANAAGQDGVAPPLVHVIYEPGHHGDESFQRAAALGVPSHHWPFGDMPALDGVTRGDVAMIVEYVRTLQRANGIN</sequence>
<feature type="domain" description="Cytochrome c" evidence="6">
    <location>
        <begin position="51"/>
        <end position="137"/>
    </location>
</feature>
<dbReference type="GO" id="GO:0009055">
    <property type="term" value="F:electron transfer activity"/>
    <property type="evidence" value="ECO:0007669"/>
    <property type="project" value="InterPro"/>
</dbReference>
<evidence type="ECO:0000256" key="2">
    <source>
        <dbReference type="ARBA" id="ARBA00022723"/>
    </source>
</evidence>
<dbReference type="RefSeq" id="WP_090200569.1">
    <property type="nucleotide sequence ID" value="NZ_FOYP01000001.1"/>
</dbReference>
<dbReference type="InterPro" id="IPR036909">
    <property type="entry name" value="Cyt_c-like_dom_sf"/>
</dbReference>
<dbReference type="SUPFAM" id="SSF46626">
    <property type="entry name" value="Cytochrome c"/>
    <property type="match status" value="1"/>
</dbReference>
<reference evidence="8" key="1">
    <citation type="submission" date="2016-10" db="EMBL/GenBank/DDBJ databases">
        <authorList>
            <person name="Varghese N."/>
            <person name="Submissions S."/>
        </authorList>
    </citation>
    <scope>NUCLEOTIDE SEQUENCE [LARGE SCALE GENOMIC DNA]</scope>
    <source>
        <strain evidence="8">DSM 26879</strain>
    </source>
</reference>
<feature type="signal peptide" evidence="5">
    <location>
        <begin position="1"/>
        <end position="24"/>
    </location>
</feature>
<dbReference type="AlphaFoldDB" id="A0A1I6GT75"/>
<keyword evidence="1 4" id="KW-0349">Heme</keyword>
<dbReference type="STRING" id="390270.SAMN04488005_2119"/>
<dbReference type="InterPro" id="IPR009056">
    <property type="entry name" value="Cyt_c-like_dom"/>
</dbReference>